<sequence>MTSKSESRPYPRIEDLAPACVKRIETLLFDSFLMLQASAKSRKPKPKHISSSRPNPLAFCDRAPIVAFNFSSRQQVFSSL</sequence>
<proteinExistence type="predicted"/>
<evidence type="ECO:0000313" key="1">
    <source>
        <dbReference type="EMBL" id="KAI0492259.1"/>
    </source>
</evidence>
<dbReference type="EMBL" id="JAGYWB010000018">
    <property type="protein sequence ID" value="KAI0492259.1"/>
    <property type="molecule type" value="Genomic_DNA"/>
</dbReference>
<keyword evidence="2" id="KW-1185">Reference proteome</keyword>
<accession>A0A8T3A842</accession>
<reference evidence="1" key="1">
    <citation type="journal article" date="2022" name="Front. Genet.">
        <title>Chromosome-Scale Assembly of the Dendrobium nobile Genome Provides Insights Into the Molecular Mechanism of the Biosynthesis of the Medicinal Active Ingredient of Dendrobium.</title>
        <authorList>
            <person name="Xu Q."/>
            <person name="Niu S.-C."/>
            <person name="Li K.-L."/>
            <person name="Zheng P.-J."/>
            <person name="Zhang X.-J."/>
            <person name="Jia Y."/>
            <person name="Liu Y."/>
            <person name="Niu Y.-X."/>
            <person name="Yu L.-H."/>
            <person name="Chen D.-F."/>
            <person name="Zhang G.-Q."/>
        </authorList>
    </citation>
    <scope>NUCLEOTIDE SEQUENCE</scope>
    <source>
        <tissue evidence="1">Leaf</tissue>
    </source>
</reference>
<dbReference type="AlphaFoldDB" id="A0A8T3A842"/>
<evidence type="ECO:0000313" key="2">
    <source>
        <dbReference type="Proteomes" id="UP000829196"/>
    </source>
</evidence>
<organism evidence="1 2">
    <name type="scientific">Dendrobium nobile</name>
    <name type="common">Orchid</name>
    <dbReference type="NCBI Taxonomy" id="94219"/>
    <lineage>
        <taxon>Eukaryota</taxon>
        <taxon>Viridiplantae</taxon>
        <taxon>Streptophyta</taxon>
        <taxon>Embryophyta</taxon>
        <taxon>Tracheophyta</taxon>
        <taxon>Spermatophyta</taxon>
        <taxon>Magnoliopsida</taxon>
        <taxon>Liliopsida</taxon>
        <taxon>Asparagales</taxon>
        <taxon>Orchidaceae</taxon>
        <taxon>Epidendroideae</taxon>
        <taxon>Malaxideae</taxon>
        <taxon>Dendrobiinae</taxon>
        <taxon>Dendrobium</taxon>
    </lineage>
</organism>
<protein>
    <submittedName>
        <fullName evidence="1">Uncharacterized protein</fullName>
    </submittedName>
</protein>
<dbReference type="Proteomes" id="UP000829196">
    <property type="component" value="Unassembled WGS sequence"/>
</dbReference>
<name>A0A8T3A842_DENNO</name>
<gene>
    <name evidence="1" type="ORF">KFK09_026528</name>
</gene>
<comment type="caution">
    <text evidence="1">The sequence shown here is derived from an EMBL/GenBank/DDBJ whole genome shotgun (WGS) entry which is preliminary data.</text>
</comment>